<reference evidence="1 2" key="1">
    <citation type="submission" date="2016-07" db="EMBL/GenBank/DDBJ databases">
        <title>Draft genome of Scalindua rubra, obtained from a brine-seawater interface in the Red Sea, sheds light on salt adaptation in anammox bacteria.</title>
        <authorList>
            <person name="Speth D.R."/>
            <person name="Lagkouvardos I."/>
            <person name="Wang Y."/>
            <person name="Qian P.-Y."/>
            <person name="Dutilh B.E."/>
            <person name="Jetten M.S."/>
        </authorList>
    </citation>
    <scope>NUCLEOTIDE SEQUENCE [LARGE SCALE GENOMIC DNA]</scope>
    <source>
        <strain evidence="1">BSI-1</strain>
    </source>
</reference>
<dbReference type="Proteomes" id="UP000094056">
    <property type="component" value="Unassembled WGS sequence"/>
</dbReference>
<proteinExistence type="predicted"/>
<gene>
    <name evidence="1" type="ORF">SCARUB_01269</name>
</gene>
<accession>A0A1E3XDA1</accession>
<organism evidence="1 2">
    <name type="scientific">Candidatus Scalindua rubra</name>
    <dbReference type="NCBI Taxonomy" id="1872076"/>
    <lineage>
        <taxon>Bacteria</taxon>
        <taxon>Pseudomonadati</taxon>
        <taxon>Planctomycetota</taxon>
        <taxon>Candidatus Brocadiia</taxon>
        <taxon>Candidatus Brocadiales</taxon>
        <taxon>Candidatus Scalinduaceae</taxon>
        <taxon>Candidatus Scalindua</taxon>
    </lineage>
</organism>
<comment type="caution">
    <text evidence="1">The sequence shown here is derived from an EMBL/GenBank/DDBJ whole genome shotgun (WGS) entry which is preliminary data.</text>
</comment>
<sequence length="448" mass="52096">MQKDIKEIIYESFSKLKRPIDIHVLDSTLSIVEGACYKEHDPFFRLGSCCTKIRESLQSLNGRLFTDWASNRLNEPIDLTPYIEKLTYAVDEIRKKSRNETPRKIMDDFGRLFTMASDIKEIISSAHPLRESFVNAIKEGRPDLSKYSELQHSMKIIFKENDKIFHWNPWILPTECGWIMPQIAKCIVKSIDEGYYKIGFGDFDTVLVVSATALPFVVFFMDELHKKGQTKSLIEVDNVTLENVNPFPQTTERILVLDEAIQTGNHLQRVKNKIETEWKKTFSGAISLIYNDMVPPELDVRYDLINDLIEKDKLIYLFKISTLYLLYKIREIKDKEEILTLLWGKQGPLKITDMIMIKERYGDEILEKPNCVGVGVGYKEINNESTNILCLRIYVKEKLPKTELEKKGFPSFPRVYEGKYGEMALTDIIEEKEPRIIDNAEKIREEKP</sequence>
<evidence type="ECO:0000313" key="2">
    <source>
        <dbReference type="Proteomes" id="UP000094056"/>
    </source>
</evidence>
<name>A0A1E3XDA1_9BACT</name>
<evidence type="ECO:0000313" key="1">
    <source>
        <dbReference type="EMBL" id="ODS33606.1"/>
    </source>
</evidence>
<protein>
    <submittedName>
        <fullName evidence="1">Uncharacterized protein</fullName>
    </submittedName>
</protein>
<dbReference type="EMBL" id="MAYW01000024">
    <property type="protein sequence ID" value="ODS33606.1"/>
    <property type="molecule type" value="Genomic_DNA"/>
</dbReference>
<dbReference type="AlphaFoldDB" id="A0A1E3XDA1"/>